<dbReference type="Pfam" id="PF09972">
    <property type="entry name" value="DUF2207"/>
    <property type="match status" value="1"/>
</dbReference>
<evidence type="ECO:0000259" key="4">
    <source>
        <dbReference type="Pfam" id="PF20990"/>
    </source>
</evidence>
<dbReference type="InterPro" id="IPR018702">
    <property type="entry name" value="DUF2207"/>
</dbReference>
<sequence length="600" mass="63060">MSRVTRPLIALLAVLSLVLLAPPARAADPWKITRHHTTVQVEPTGTAHVSVDFDFDFGTKEGHGPIVALIERQEVANDPDVWRMIDITEVQASSPNASAKIDTESDDGVLLIRIGDEDEEVTGVRSYTLSYTVRGLIAADHATSGLDEVNFSAIGTQWEVPIANVSASVTGPVPVQQTACFYGRSFSEPCEASFAGDTATFSAPDLAPGNGLQIVAGFPAGTFTDAAPRFEKRFHPGNTFAANPATLGTAGVVTLAGLVFVVGGWLRRRRDEVYVGLTPGLAPAPGQGGATTLTSKPLPVTVQFTPPKGVGPGEIGVLQDGTANNTDVTATILDLAARGHFQIVQEGKKDWRFQRRADARDDLSGSERFVMKTLFQSGDSVTTDDLKDKKYADLMTGAKERLDGEVKKRGWFRSDLGRQRAVQFVVGLLLLLGGVGATIALAATVGWGLPGLALAVVGLLGLVMAFGGRGRSADGSAVMAQAAGFKQYLTTAEADQIRFEEGIDVFSRYLPYATVFGVADRWAKVFEQLAAEGRYTPTDWYVGYGPMNGFYFASAMNSLTSQIGASMVSSVAANTATSATSGGSGFSGGGGFGGGGGGGW</sequence>
<keyword evidence="6" id="KW-1185">Reference proteome</keyword>
<keyword evidence="1" id="KW-1133">Transmembrane helix</keyword>
<dbReference type="InterPro" id="IPR048389">
    <property type="entry name" value="YciQ-like_C"/>
</dbReference>
<dbReference type="EMBL" id="CP049865">
    <property type="protein sequence ID" value="QIK71786.1"/>
    <property type="molecule type" value="Genomic_DNA"/>
</dbReference>
<protein>
    <submittedName>
        <fullName evidence="5">DUF2207 domain-containing protein</fullName>
    </submittedName>
</protein>
<keyword evidence="1" id="KW-0812">Transmembrane</keyword>
<accession>A0A6G7Y543</accession>
<feature type="domain" description="Predicted membrane protein YciQ-like C-terminal" evidence="4">
    <location>
        <begin position="305"/>
        <end position="526"/>
    </location>
</feature>
<reference evidence="5 6" key="1">
    <citation type="submission" date="2020-03" db="EMBL/GenBank/DDBJ databases">
        <title>Propioniciclava sp. nov., isolated from Hydrophilus acuminatus.</title>
        <authorList>
            <person name="Hyun D.-W."/>
            <person name="Bae J.-W."/>
        </authorList>
    </citation>
    <scope>NUCLEOTIDE SEQUENCE [LARGE SCALE GENOMIC DNA]</scope>
    <source>
        <strain evidence="5 6">HDW11</strain>
    </source>
</reference>
<feature type="transmembrane region" description="Helical" evidence="1">
    <location>
        <begin position="245"/>
        <end position="266"/>
    </location>
</feature>
<feature type="domain" description="DUF2207" evidence="3">
    <location>
        <begin position="31"/>
        <end position="218"/>
    </location>
</feature>
<keyword evidence="1" id="KW-0472">Membrane</keyword>
<feature type="chain" id="PRO_5026144717" evidence="2">
    <location>
        <begin position="27"/>
        <end position="600"/>
    </location>
</feature>
<name>A0A6G7Y543_9ACTN</name>
<evidence type="ECO:0000256" key="1">
    <source>
        <dbReference type="SAM" id="Phobius"/>
    </source>
</evidence>
<dbReference type="RefSeq" id="WP_166232524.1">
    <property type="nucleotide sequence ID" value="NZ_CP049865.1"/>
</dbReference>
<evidence type="ECO:0000256" key="2">
    <source>
        <dbReference type="SAM" id="SignalP"/>
    </source>
</evidence>
<feature type="transmembrane region" description="Helical" evidence="1">
    <location>
        <begin position="421"/>
        <end position="441"/>
    </location>
</feature>
<dbReference type="Pfam" id="PF20990">
    <property type="entry name" value="DUF2207_C"/>
    <property type="match status" value="1"/>
</dbReference>
<gene>
    <name evidence="5" type="ORF">G7070_05235</name>
</gene>
<evidence type="ECO:0000259" key="3">
    <source>
        <dbReference type="Pfam" id="PF09972"/>
    </source>
</evidence>
<feature type="transmembrane region" description="Helical" evidence="1">
    <location>
        <begin position="447"/>
        <end position="466"/>
    </location>
</feature>
<organism evidence="5 6">
    <name type="scientific">Propioniciclava coleopterorum</name>
    <dbReference type="NCBI Taxonomy" id="2714937"/>
    <lineage>
        <taxon>Bacteria</taxon>
        <taxon>Bacillati</taxon>
        <taxon>Actinomycetota</taxon>
        <taxon>Actinomycetes</taxon>
        <taxon>Propionibacteriales</taxon>
        <taxon>Propionibacteriaceae</taxon>
        <taxon>Propioniciclava</taxon>
    </lineage>
</organism>
<proteinExistence type="predicted"/>
<dbReference type="AlphaFoldDB" id="A0A6G7Y543"/>
<keyword evidence="2" id="KW-0732">Signal</keyword>
<feature type="signal peptide" evidence="2">
    <location>
        <begin position="1"/>
        <end position="26"/>
    </location>
</feature>
<evidence type="ECO:0000313" key="6">
    <source>
        <dbReference type="Proteomes" id="UP000501058"/>
    </source>
</evidence>
<dbReference type="KEGG" id="prv:G7070_05235"/>
<evidence type="ECO:0000313" key="5">
    <source>
        <dbReference type="EMBL" id="QIK71786.1"/>
    </source>
</evidence>
<dbReference type="Proteomes" id="UP000501058">
    <property type="component" value="Chromosome"/>
</dbReference>